<reference evidence="2" key="1">
    <citation type="journal article" date="2014" name="Front. Microbiol.">
        <title>High frequency of phylogenetically diverse reductive dehalogenase-homologous genes in deep subseafloor sedimentary metagenomes.</title>
        <authorList>
            <person name="Kawai M."/>
            <person name="Futagami T."/>
            <person name="Toyoda A."/>
            <person name="Takaki Y."/>
            <person name="Nishi S."/>
            <person name="Hori S."/>
            <person name="Arai W."/>
            <person name="Tsubouchi T."/>
            <person name="Morono Y."/>
            <person name="Uchiyama I."/>
            <person name="Ito T."/>
            <person name="Fujiyama A."/>
            <person name="Inagaki F."/>
            <person name="Takami H."/>
        </authorList>
    </citation>
    <scope>NUCLEOTIDE SEQUENCE</scope>
    <source>
        <strain evidence="2">Expedition CK06-06</strain>
    </source>
</reference>
<proteinExistence type="predicted"/>
<feature type="region of interest" description="Disordered" evidence="1">
    <location>
        <begin position="40"/>
        <end position="60"/>
    </location>
</feature>
<sequence length="60" mass="7162">DIYSEKQLEKMLENDEITEAEYSFMLGREKIIKKKELGLERREHEDTHAGELAKSEYEDD</sequence>
<comment type="caution">
    <text evidence="2">The sequence shown here is derived from an EMBL/GenBank/DDBJ whole genome shotgun (WGS) entry which is preliminary data.</text>
</comment>
<feature type="non-terminal residue" evidence="2">
    <location>
        <position position="1"/>
    </location>
</feature>
<protein>
    <submittedName>
        <fullName evidence="2">Uncharacterized protein</fullName>
    </submittedName>
</protein>
<organism evidence="2">
    <name type="scientific">marine sediment metagenome</name>
    <dbReference type="NCBI Taxonomy" id="412755"/>
    <lineage>
        <taxon>unclassified sequences</taxon>
        <taxon>metagenomes</taxon>
        <taxon>ecological metagenomes</taxon>
    </lineage>
</organism>
<dbReference type="EMBL" id="BARV01009246">
    <property type="protein sequence ID" value="GAI14125.1"/>
    <property type="molecule type" value="Genomic_DNA"/>
</dbReference>
<name>X1MHD6_9ZZZZ</name>
<evidence type="ECO:0000256" key="1">
    <source>
        <dbReference type="SAM" id="MobiDB-lite"/>
    </source>
</evidence>
<evidence type="ECO:0000313" key="2">
    <source>
        <dbReference type="EMBL" id="GAI14125.1"/>
    </source>
</evidence>
<gene>
    <name evidence="2" type="ORF">S06H3_18315</name>
</gene>
<accession>X1MHD6</accession>
<dbReference type="AlphaFoldDB" id="X1MHD6"/>